<evidence type="ECO:0000256" key="6">
    <source>
        <dbReference type="ARBA" id="ARBA00008480"/>
    </source>
</evidence>
<comment type="pathway">
    <text evidence="5 14">Isoprenoid biosynthesis; isopentenyl diphosphate biosynthesis via DXP pathway; isopentenyl diphosphate from 1-deoxy-D-xylulose 5-phosphate: step 2/6.</text>
</comment>
<feature type="binding site" evidence="14">
    <location>
        <begin position="276"/>
        <end position="278"/>
    </location>
    <ligand>
        <name>4-CDP-2-C-methyl-D-erythritol 2-phosphate</name>
        <dbReference type="ChEBI" id="CHEBI:57919"/>
    </ligand>
</feature>
<dbReference type="PANTHER" id="PTHR43181">
    <property type="entry name" value="2-C-METHYL-D-ERYTHRITOL 2,4-CYCLODIPHOSPHATE SYNTHASE, CHLOROPLASTIC"/>
    <property type="match status" value="1"/>
</dbReference>
<comment type="similarity">
    <text evidence="7">Belongs to the IspD/TarI cytidylyltransferase family. IspD subfamily.</text>
</comment>
<dbReference type="Gene3D" id="3.90.550.10">
    <property type="entry name" value="Spore Coat Polysaccharide Biosynthesis Protein SpsA, Chain A"/>
    <property type="match status" value="1"/>
</dbReference>
<comment type="caution">
    <text evidence="14">Lacks conserved residue(s) required for the propagation of feature annotation.</text>
</comment>
<keyword evidence="13 14" id="KW-0511">Multifunctional enzyme</keyword>
<feature type="site" description="Transition state stabilizer" evidence="14">
    <location>
        <position position="16"/>
    </location>
</feature>
<dbReference type="GO" id="GO:0046872">
    <property type="term" value="F:metal ion binding"/>
    <property type="evidence" value="ECO:0007669"/>
    <property type="project" value="UniProtKB-KW"/>
</dbReference>
<evidence type="ECO:0000313" key="16">
    <source>
        <dbReference type="EMBL" id="HAE94209.1"/>
    </source>
</evidence>
<dbReference type="Proteomes" id="UP000024547">
    <property type="component" value="Unassembled WGS sequence"/>
</dbReference>
<dbReference type="GO" id="GO:0016114">
    <property type="term" value="P:terpenoid biosynthetic process"/>
    <property type="evidence" value="ECO:0007669"/>
    <property type="project" value="InterPro"/>
</dbReference>
<dbReference type="HAMAP" id="MF_00108">
    <property type="entry name" value="IspD"/>
    <property type="match status" value="1"/>
</dbReference>
<dbReference type="HAMAP" id="MF_00107">
    <property type="entry name" value="IspF"/>
    <property type="match status" value="1"/>
</dbReference>
<dbReference type="GO" id="GO:0019288">
    <property type="term" value="P:isopentenyl diphosphate biosynthetic process, methylerythritol 4-phosphate pathway"/>
    <property type="evidence" value="ECO:0007669"/>
    <property type="project" value="UniProtKB-UniRule"/>
</dbReference>
<dbReference type="InterPro" id="IPR001228">
    <property type="entry name" value="IspD"/>
</dbReference>
<dbReference type="PANTHER" id="PTHR43181:SF1">
    <property type="entry name" value="2-C-METHYL-D-ERYTHRITOL 2,4-CYCLODIPHOSPHATE SYNTHASE, CHLOROPLASTIC"/>
    <property type="match status" value="1"/>
</dbReference>
<evidence type="ECO:0000256" key="9">
    <source>
        <dbReference type="ARBA" id="ARBA00022695"/>
    </source>
</evidence>
<dbReference type="Pfam" id="PF02542">
    <property type="entry name" value="YgbB"/>
    <property type="match status" value="1"/>
</dbReference>
<dbReference type="CDD" id="cd02516">
    <property type="entry name" value="CDP-ME_synthetase"/>
    <property type="match status" value="1"/>
</dbReference>
<dbReference type="SUPFAM" id="SSF53448">
    <property type="entry name" value="Nucleotide-diphospho-sugar transferases"/>
    <property type="match status" value="1"/>
</dbReference>
<comment type="catalytic activity">
    <reaction evidence="1 14">
        <text>4-CDP-2-C-methyl-D-erythritol 2-phosphate = 2-C-methyl-D-erythritol 2,4-cyclic diphosphate + CMP</text>
        <dbReference type="Rhea" id="RHEA:23864"/>
        <dbReference type="ChEBI" id="CHEBI:57919"/>
        <dbReference type="ChEBI" id="CHEBI:58483"/>
        <dbReference type="ChEBI" id="CHEBI:60377"/>
        <dbReference type="EC" id="4.6.1.12"/>
    </reaction>
</comment>
<dbReference type="CDD" id="cd00554">
    <property type="entry name" value="MECDP_synthase"/>
    <property type="match status" value="1"/>
</dbReference>
<evidence type="ECO:0000256" key="7">
    <source>
        <dbReference type="ARBA" id="ARBA00009789"/>
    </source>
</evidence>
<dbReference type="RefSeq" id="WP_035555208.1">
    <property type="nucleotide sequence ID" value="NZ_AWFH01000062.1"/>
</dbReference>
<sequence>MNRTVAIIVAAGKGSRAESERAKQWCDLNGRRVIEWSIRAFQSHPAVDDVIIVTGPDVPDGFHSDGCLLATGGDTRTQSVRNGLQAIKDPAENTAVLIHDAARPGLTHAIIDNLLEALSTHDAAAPALPVQDALKRASDTNLVSVSRDDLYRVQTPQAFRFGAIVHALSEAADDLVDDLAAVERQGVAVKLVKGSDRLHKITYPEDFDMVSRMMTPRLAFPRIGKGFDVHAFEPGDHVILCGVKIPHTAKLKGHSDADAAWHALTDAILGAAALGDIGDHFPPNEDRWKDADSGLFLKEAQNLALKRGFAIGNCDVTIICEAPKVKPHRETMRKRTAELLDLSLDAVSVKATTTEALGFTGRREGIAAEAVVTLVPTSGD</sequence>
<dbReference type="InterPro" id="IPR036571">
    <property type="entry name" value="MECDP_synthase_sf"/>
</dbReference>
<name>A0A059DXD6_9PROT</name>
<dbReference type="PROSITE" id="PS01295">
    <property type="entry name" value="ISPD"/>
    <property type="match status" value="1"/>
</dbReference>
<evidence type="ECO:0000256" key="10">
    <source>
        <dbReference type="ARBA" id="ARBA00022723"/>
    </source>
</evidence>
<feature type="site" description="Transition state stabilizer" evidence="14">
    <location>
        <position position="254"/>
    </location>
</feature>
<feature type="binding site" evidence="14">
    <location>
        <position position="228"/>
    </location>
    <ligand>
        <name>a divalent metal cation</name>
        <dbReference type="ChEBI" id="CHEBI:60240"/>
    </ligand>
</feature>
<keyword evidence="10 14" id="KW-0479">Metal-binding</keyword>
<feature type="binding site" evidence="14">
    <location>
        <begin position="254"/>
        <end position="255"/>
    </location>
    <ligand>
        <name>4-CDP-2-C-methyl-D-erythritol 2-phosphate</name>
        <dbReference type="ChEBI" id="CHEBI:57919"/>
    </ligand>
</feature>
<dbReference type="EMBL" id="DMBR01000201">
    <property type="protein sequence ID" value="HAE94209.1"/>
    <property type="molecule type" value="Genomic_DNA"/>
</dbReference>
<dbReference type="Proteomes" id="UP000259173">
    <property type="component" value="Unassembled WGS sequence"/>
</dbReference>
<dbReference type="EC" id="4.6.1.12" evidence="14"/>
<dbReference type="HAMAP" id="MF_01520">
    <property type="entry name" value="IspDF"/>
    <property type="match status" value="1"/>
</dbReference>
<dbReference type="NCBIfam" id="NF006899">
    <property type="entry name" value="PRK09382.1"/>
    <property type="match status" value="1"/>
</dbReference>
<dbReference type="InterPro" id="IPR003526">
    <property type="entry name" value="MECDP_synthase"/>
</dbReference>
<evidence type="ECO:0000256" key="13">
    <source>
        <dbReference type="ARBA" id="ARBA00023268"/>
    </source>
</evidence>
<reference evidence="16 19" key="2">
    <citation type="journal article" date="2018" name="Nat. Biotechnol.">
        <title>A standardized bacterial taxonomy based on genome phylogeny substantially revises the tree of life.</title>
        <authorList>
            <person name="Parks D.H."/>
            <person name="Chuvochina M."/>
            <person name="Waite D.W."/>
            <person name="Rinke C."/>
            <person name="Skarshewski A."/>
            <person name="Chaumeil P.A."/>
            <person name="Hugenholtz P."/>
        </authorList>
    </citation>
    <scope>NUCLEOTIDE SEQUENCE [LARGE SCALE GENOMIC DNA]</scope>
    <source>
        <strain evidence="16">UBA8557</strain>
    </source>
</reference>
<evidence type="ECO:0000259" key="15">
    <source>
        <dbReference type="Pfam" id="PF02542"/>
    </source>
</evidence>
<dbReference type="NCBIfam" id="TIGR00453">
    <property type="entry name" value="ispD"/>
    <property type="match status" value="1"/>
</dbReference>
<keyword evidence="12 14" id="KW-0456">Lyase</keyword>
<comment type="cofactor">
    <cofactor evidence="3 14">
        <name>a divalent metal cation</name>
        <dbReference type="ChEBI" id="CHEBI:60240"/>
    </cofactor>
</comment>
<feature type="binding site" evidence="14">
    <location>
        <position position="230"/>
    </location>
    <ligand>
        <name>a divalent metal cation</name>
        <dbReference type="ChEBI" id="CHEBI:60240"/>
    </ligand>
</feature>
<dbReference type="EMBL" id="AWFH01000062">
    <property type="protein sequence ID" value="KCZ58061.1"/>
    <property type="molecule type" value="Genomic_DNA"/>
</dbReference>
<comment type="caution">
    <text evidence="17">The sequence shown here is derived from an EMBL/GenBank/DDBJ whole genome shotgun (WGS) entry which is preliminary data.</text>
</comment>
<dbReference type="eggNOG" id="COG1211">
    <property type="taxonomic scope" value="Bacteria"/>
</dbReference>
<dbReference type="GO" id="GO:0050518">
    <property type="term" value="F:2-C-methyl-D-erythritol 4-phosphate cytidylyltransferase activity"/>
    <property type="evidence" value="ECO:0007669"/>
    <property type="project" value="UniProtKB-UniRule"/>
</dbReference>
<comment type="similarity">
    <text evidence="14">In the N-terminal section; belongs to the IspD/TarI cytidylyltransferase family. IspD subfamily.</text>
</comment>
<dbReference type="InterPro" id="IPR018294">
    <property type="entry name" value="ISPD_synthase_CS"/>
</dbReference>
<comment type="function">
    <text evidence="14">Bifunctional enzyme that catalyzes the formation of 4-diphosphocytidyl-2-C-methyl-D-erythritol from CTP and 2-C-methyl-D-erythritol 4-phosphate (MEP) (IspD), and catalyzes the conversion of 4-diphosphocytidyl-2-C-methyl-D-erythritol 2-phosphate (CDP-ME2P) to 2-C-methyl-D-erythritol 2,4-cyclodiphosphate (ME-CPP) with a corresponding release of cytidine 5-monophosphate (CMP) (IspF).</text>
</comment>
<comment type="similarity">
    <text evidence="14">In the C-terminal section; belongs to the IspF family.</text>
</comment>
<dbReference type="NCBIfam" id="TIGR00151">
    <property type="entry name" value="ispF"/>
    <property type="match status" value="1"/>
</dbReference>
<evidence type="ECO:0000256" key="4">
    <source>
        <dbReference type="ARBA" id="ARBA00004709"/>
    </source>
</evidence>
<dbReference type="PROSITE" id="PS01350">
    <property type="entry name" value="ISPF"/>
    <property type="match status" value="1"/>
</dbReference>
<evidence type="ECO:0000256" key="14">
    <source>
        <dbReference type="HAMAP-Rule" id="MF_01520"/>
    </source>
</evidence>
<evidence type="ECO:0000313" key="19">
    <source>
        <dbReference type="Proteomes" id="UP000259173"/>
    </source>
</evidence>
<feature type="binding site" evidence="14">
    <location>
        <position position="362"/>
    </location>
    <ligand>
        <name>4-CDP-2-C-methyl-D-erythritol 2-phosphate</name>
        <dbReference type="ChEBI" id="CHEBI:57919"/>
    </ligand>
</feature>
<reference evidence="17 18" key="1">
    <citation type="journal article" date="2014" name="Antonie Van Leeuwenhoek">
        <title>Hyphomonas beringensis sp. nov. and Hyphomonas chukchiensis sp. nov., isolated from surface seawater of the Bering Sea and Chukchi Sea.</title>
        <authorList>
            <person name="Li C."/>
            <person name="Lai Q."/>
            <person name="Li G."/>
            <person name="Dong C."/>
            <person name="Wang J."/>
            <person name="Liao Y."/>
            <person name="Shao Z."/>
        </authorList>
    </citation>
    <scope>NUCLEOTIDE SEQUENCE [LARGE SCALE GENOMIC DNA]</scope>
    <source>
        <strain evidence="17 18">22II1-22F38</strain>
    </source>
</reference>
<feature type="site" description="Positions MEP for the nucleophilic attack" evidence="14">
    <location>
        <position position="200"/>
    </location>
</feature>
<dbReference type="STRING" id="1280948.HY36_11175"/>
<feature type="region of interest" description="2-C-methyl-D-erythritol 4-phosphate cytidylyltransferase" evidence="14">
    <location>
        <begin position="1"/>
        <end position="221"/>
    </location>
</feature>
<dbReference type="InterPro" id="IPR034683">
    <property type="entry name" value="IspD/TarI"/>
</dbReference>
<comment type="similarity">
    <text evidence="6">Belongs to the IspF family.</text>
</comment>
<feature type="domain" description="2-C-methyl-D-erythritol 2,4-cyclodiphosphate synthase" evidence="15">
    <location>
        <begin position="222"/>
        <end position="374"/>
    </location>
</feature>
<dbReference type="AlphaFoldDB" id="A0A059DXD6"/>
<feature type="site" description="Positions MEP for the nucleophilic attack" evidence="14">
    <location>
        <position position="147"/>
    </location>
</feature>
<accession>A0A059DXD6</accession>
<evidence type="ECO:0000256" key="11">
    <source>
        <dbReference type="ARBA" id="ARBA00023229"/>
    </source>
</evidence>
<gene>
    <name evidence="14" type="primary">ispDF</name>
    <name evidence="16" type="ORF">DCG65_06590</name>
    <name evidence="17" type="ORF">HY36_11175</name>
</gene>
<dbReference type="InterPro" id="IPR029044">
    <property type="entry name" value="Nucleotide-diphossugar_trans"/>
</dbReference>
<dbReference type="SUPFAM" id="SSF69765">
    <property type="entry name" value="IpsF-like"/>
    <property type="match status" value="1"/>
</dbReference>
<evidence type="ECO:0000256" key="3">
    <source>
        <dbReference type="ARBA" id="ARBA00001968"/>
    </source>
</evidence>
<comment type="catalytic activity">
    <reaction evidence="2 14">
        <text>2-C-methyl-D-erythritol 4-phosphate + CTP + H(+) = 4-CDP-2-C-methyl-D-erythritol + diphosphate</text>
        <dbReference type="Rhea" id="RHEA:13429"/>
        <dbReference type="ChEBI" id="CHEBI:15378"/>
        <dbReference type="ChEBI" id="CHEBI:33019"/>
        <dbReference type="ChEBI" id="CHEBI:37563"/>
        <dbReference type="ChEBI" id="CHEBI:57823"/>
        <dbReference type="ChEBI" id="CHEBI:58262"/>
        <dbReference type="EC" id="2.7.7.60"/>
    </reaction>
</comment>
<dbReference type="FunFam" id="3.90.550.10:FF:000003">
    <property type="entry name" value="2-C-methyl-D-erythritol 4-phosphate cytidylyltransferase"/>
    <property type="match status" value="1"/>
</dbReference>
<evidence type="ECO:0000256" key="12">
    <source>
        <dbReference type="ARBA" id="ARBA00023239"/>
    </source>
</evidence>
<dbReference type="InterPro" id="IPR020555">
    <property type="entry name" value="MECDP_synthase_CS"/>
</dbReference>
<dbReference type="EC" id="2.7.7.60" evidence="14"/>
<feature type="site" description="Transition state stabilizer" evidence="14">
    <location>
        <position position="23"/>
    </location>
</feature>
<feature type="binding site" evidence="14">
    <location>
        <position position="359"/>
    </location>
    <ligand>
        <name>4-CDP-2-C-methyl-D-erythritol 2-phosphate</name>
        <dbReference type="ChEBI" id="CHEBI:57919"/>
    </ligand>
</feature>
<evidence type="ECO:0000256" key="2">
    <source>
        <dbReference type="ARBA" id="ARBA00001282"/>
    </source>
</evidence>
<comment type="pathway">
    <text evidence="4 14">Isoprenoid biosynthesis; isopentenyl diphosphate biosynthesis via DXP pathway; isopentenyl diphosphate from 1-deoxy-D-xylulose 5-phosphate: step 4/6.</text>
</comment>
<feature type="binding site" evidence="14">
    <location>
        <begin position="228"/>
        <end position="230"/>
    </location>
    <ligand>
        <name>4-CDP-2-C-methyl-D-erythritol 2-phosphate</name>
        <dbReference type="ChEBI" id="CHEBI:57919"/>
    </ligand>
</feature>
<evidence type="ECO:0000256" key="8">
    <source>
        <dbReference type="ARBA" id="ARBA00022679"/>
    </source>
</evidence>
<organism evidence="17 18">
    <name type="scientific">Hyphomonas atlantica</name>
    <dbReference type="NCBI Taxonomy" id="1280948"/>
    <lineage>
        <taxon>Bacteria</taxon>
        <taxon>Pseudomonadati</taxon>
        <taxon>Pseudomonadota</taxon>
        <taxon>Alphaproteobacteria</taxon>
        <taxon>Hyphomonadales</taxon>
        <taxon>Hyphomonadaceae</taxon>
        <taxon>Hyphomonas</taxon>
    </lineage>
</organism>
<evidence type="ECO:0000313" key="17">
    <source>
        <dbReference type="EMBL" id="KCZ58061.1"/>
    </source>
</evidence>
<keyword evidence="11 14" id="KW-0414">Isoprene biosynthesis</keyword>
<protein>
    <recommendedName>
        <fullName evidence="14">Bifunctional enzyme IspD/IspF</fullName>
    </recommendedName>
    <domain>
        <recommendedName>
            <fullName evidence="14">2-C-methyl-D-erythritol 4-phosphate cytidylyltransferase</fullName>
            <ecNumber evidence="14">2.7.7.60</ecNumber>
        </recommendedName>
        <alternativeName>
            <fullName evidence="14">4-diphosphocytidyl-2C-methyl-D-erythritol synthase</fullName>
        </alternativeName>
        <alternativeName>
            <fullName evidence="14">MEP cytidylyltransferase</fullName>
            <shortName evidence="14">MCT</shortName>
        </alternativeName>
    </domain>
    <domain>
        <recommendedName>
            <fullName evidence="14">2-C-methyl-D-erythritol 2,4-cyclodiphosphate synthase</fullName>
            <shortName evidence="14">MECDP-synthase</shortName>
            <shortName evidence="14">MECPP-synthase</shortName>
            <shortName evidence="14">MECPS</shortName>
            <ecNumber evidence="14">4.6.1.12</ecNumber>
        </recommendedName>
    </domain>
</protein>
<dbReference type="eggNOG" id="COG0245">
    <property type="taxonomic scope" value="Bacteria"/>
</dbReference>
<dbReference type="GeneID" id="92500931"/>
<dbReference type="GO" id="GO:0008685">
    <property type="term" value="F:2-C-methyl-D-erythritol 2,4-cyclodiphosphate synthase activity"/>
    <property type="evidence" value="ECO:0007669"/>
    <property type="project" value="UniProtKB-UniRule"/>
</dbReference>
<dbReference type="OrthoDB" id="9804336at2"/>
<evidence type="ECO:0000256" key="1">
    <source>
        <dbReference type="ARBA" id="ARBA00000200"/>
    </source>
</evidence>
<dbReference type="UniPathway" id="UPA00056">
    <property type="reaction ID" value="UER00093"/>
</dbReference>
<proteinExistence type="inferred from homology"/>
<evidence type="ECO:0000256" key="5">
    <source>
        <dbReference type="ARBA" id="ARBA00004787"/>
    </source>
</evidence>
<evidence type="ECO:0000313" key="18">
    <source>
        <dbReference type="Proteomes" id="UP000024547"/>
    </source>
</evidence>
<keyword evidence="18" id="KW-1185">Reference proteome</keyword>
<dbReference type="Gene3D" id="3.30.1330.50">
    <property type="entry name" value="2-C-methyl-D-erythritol 2,4-cyclodiphosphate synthase"/>
    <property type="match status" value="1"/>
</dbReference>
<dbReference type="PATRIC" id="fig|1280948.3.peg.3355"/>
<feature type="region of interest" description="2-C-methyl-D-erythritol 2,4-cyclodiphosphate synthase" evidence="14">
    <location>
        <begin position="222"/>
        <end position="380"/>
    </location>
</feature>
<feature type="site" description="Transition state stabilizer" evidence="14">
    <location>
        <position position="353"/>
    </location>
</feature>
<feature type="binding site" evidence="14">
    <location>
        <begin position="352"/>
        <end position="355"/>
    </location>
    <ligand>
        <name>4-CDP-2-C-methyl-D-erythritol 2-phosphate</name>
        <dbReference type="ChEBI" id="CHEBI:57919"/>
    </ligand>
</feature>
<dbReference type="Pfam" id="PF01128">
    <property type="entry name" value="IspD"/>
    <property type="match status" value="1"/>
</dbReference>
<dbReference type="InterPro" id="IPR026596">
    <property type="entry name" value="IspD/F"/>
</dbReference>
<keyword evidence="9 14" id="KW-0548">Nucleotidyltransferase</keyword>
<keyword evidence="8 14" id="KW-0808">Transferase</keyword>
<feature type="binding site" evidence="14">
    <location>
        <position position="262"/>
    </location>
    <ligand>
        <name>a divalent metal cation</name>
        <dbReference type="ChEBI" id="CHEBI:60240"/>
    </ligand>
</feature>